<dbReference type="OrthoDB" id="6133291at2759"/>
<dbReference type="SUPFAM" id="SSF47769">
    <property type="entry name" value="SAM/Pointed domain"/>
    <property type="match status" value="1"/>
</dbReference>
<reference evidence="2 3" key="1">
    <citation type="submission" date="2019-08" db="EMBL/GenBank/DDBJ databases">
        <title>Whole genome of Aphis craccivora.</title>
        <authorList>
            <person name="Voronova N.V."/>
            <person name="Shulinski R.S."/>
            <person name="Bandarenka Y.V."/>
            <person name="Zhorov D.G."/>
            <person name="Warner D."/>
        </authorList>
    </citation>
    <scope>NUCLEOTIDE SEQUENCE [LARGE SCALE GENOMIC DNA]</scope>
    <source>
        <strain evidence="2">180601</strain>
        <tissue evidence="2">Whole Body</tissue>
    </source>
</reference>
<dbReference type="Pfam" id="PF07647">
    <property type="entry name" value="SAM_2"/>
    <property type="match status" value="1"/>
</dbReference>
<sequence>MVRKILTFVFVIIKFKFFGISRILIDFVKYYRYSILLFVYRSIYFPDSLFEISGNAVNKLKEPISWTWSVSNVTDWVQYGLKLPQYVIIFKENNIDGKKLIFINCQTLPSMHITDFDHIKYIAKNVRHLYGLSPDTEYHNGINGQRSVYHAYGRYYLYLAANYAAAGAKLSAARGRAEVQETLSLFDYMQSIGIVTDMRHRGPRTSGCHSDDRPRPKHKTLLARLPATEYLRGGQCAHADLAVAQFRPMLQQTRATEASRRPASKR</sequence>
<evidence type="ECO:0000259" key="1">
    <source>
        <dbReference type="PROSITE" id="PS50105"/>
    </source>
</evidence>
<dbReference type="PROSITE" id="PS50105">
    <property type="entry name" value="SAM_DOMAIN"/>
    <property type="match status" value="1"/>
</dbReference>
<dbReference type="Proteomes" id="UP000478052">
    <property type="component" value="Unassembled WGS sequence"/>
</dbReference>
<evidence type="ECO:0000313" key="2">
    <source>
        <dbReference type="EMBL" id="KAF0763678.1"/>
    </source>
</evidence>
<name>A0A6G0YZQ4_APHCR</name>
<comment type="caution">
    <text evidence="2">The sequence shown here is derived from an EMBL/GenBank/DDBJ whole genome shotgun (WGS) entry which is preliminary data.</text>
</comment>
<dbReference type="AlphaFoldDB" id="A0A6G0YZQ4"/>
<dbReference type="InterPro" id="IPR013761">
    <property type="entry name" value="SAM/pointed_sf"/>
</dbReference>
<protein>
    <submittedName>
        <fullName evidence="2">SAM domain-containing protein</fullName>
    </submittedName>
</protein>
<feature type="domain" description="SAM" evidence="1">
    <location>
        <begin position="68"/>
        <end position="132"/>
    </location>
</feature>
<proteinExistence type="predicted"/>
<dbReference type="PANTHER" id="PTHR46829:SF1">
    <property type="entry name" value="STERILE ALPHA MOTIF DOMAIN-CONTAINING PROTEIN 15"/>
    <property type="match status" value="1"/>
</dbReference>
<dbReference type="PANTHER" id="PTHR46829">
    <property type="entry name" value="STERILE ALPHA MOTIF DOMAIN-CONTAINING PROTEIN 15"/>
    <property type="match status" value="1"/>
</dbReference>
<evidence type="ECO:0000313" key="3">
    <source>
        <dbReference type="Proteomes" id="UP000478052"/>
    </source>
</evidence>
<dbReference type="InterPro" id="IPR001660">
    <property type="entry name" value="SAM"/>
</dbReference>
<gene>
    <name evidence="2" type="ORF">FWK35_00006507</name>
</gene>
<keyword evidence="3" id="KW-1185">Reference proteome</keyword>
<organism evidence="2 3">
    <name type="scientific">Aphis craccivora</name>
    <name type="common">Cowpea aphid</name>
    <dbReference type="NCBI Taxonomy" id="307492"/>
    <lineage>
        <taxon>Eukaryota</taxon>
        <taxon>Metazoa</taxon>
        <taxon>Ecdysozoa</taxon>
        <taxon>Arthropoda</taxon>
        <taxon>Hexapoda</taxon>
        <taxon>Insecta</taxon>
        <taxon>Pterygota</taxon>
        <taxon>Neoptera</taxon>
        <taxon>Paraneoptera</taxon>
        <taxon>Hemiptera</taxon>
        <taxon>Sternorrhyncha</taxon>
        <taxon>Aphidomorpha</taxon>
        <taxon>Aphidoidea</taxon>
        <taxon>Aphididae</taxon>
        <taxon>Aphidini</taxon>
        <taxon>Aphis</taxon>
        <taxon>Aphis</taxon>
    </lineage>
</organism>
<accession>A0A6G0YZQ4</accession>
<dbReference type="SMART" id="SM00454">
    <property type="entry name" value="SAM"/>
    <property type="match status" value="1"/>
</dbReference>
<dbReference type="EMBL" id="VUJU01001824">
    <property type="protein sequence ID" value="KAF0763678.1"/>
    <property type="molecule type" value="Genomic_DNA"/>
</dbReference>
<dbReference type="Gene3D" id="1.10.150.50">
    <property type="entry name" value="Transcription Factor, Ets-1"/>
    <property type="match status" value="1"/>
</dbReference>